<feature type="region of interest" description="Disordered" evidence="1">
    <location>
        <begin position="346"/>
        <end position="370"/>
    </location>
</feature>
<keyword evidence="4" id="KW-1185">Reference proteome</keyword>
<dbReference type="AlphaFoldDB" id="A0A4Y9ZXW2"/>
<reference evidence="3 4" key="1">
    <citation type="submission" date="2019-02" db="EMBL/GenBank/DDBJ databases">
        <title>Genome sequencing of the rare red list fungi Hericium alpestre (H. flagellum).</title>
        <authorList>
            <person name="Buettner E."/>
            <person name="Kellner H."/>
        </authorList>
    </citation>
    <scope>NUCLEOTIDE SEQUENCE [LARGE SCALE GENOMIC DNA]</scope>
    <source>
        <strain evidence="3 4">DSM 108284</strain>
    </source>
</reference>
<gene>
    <name evidence="3" type="ORF">EWM64_g4979</name>
</gene>
<organism evidence="3 4">
    <name type="scientific">Hericium alpestre</name>
    <dbReference type="NCBI Taxonomy" id="135208"/>
    <lineage>
        <taxon>Eukaryota</taxon>
        <taxon>Fungi</taxon>
        <taxon>Dikarya</taxon>
        <taxon>Basidiomycota</taxon>
        <taxon>Agaricomycotina</taxon>
        <taxon>Agaricomycetes</taxon>
        <taxon>Russulales</taxon>
        <taxon>Hericiaceae</taxon>
        <taxon>Hericium</taxon>
    </lineage>
</organism>
<feature type="domain" description="Fungal-type protein kinase" evidence="2">
    <location>
        <begin position="294"/>
        <end position="604"/>
    </location>
</feature>
<evidence type="ECO:0000313" key="4">
    <source>
        <dbReference type="Proteomes" id="UP000298061"/>
    </source>
</evidence>
<sequence>MVKSEVKSSPSKAGTAAYGRDSKIVDAIKGPLAIDIMDHQLFNNIDELLACFLSFCKSSTDKELKGKVLLSAVQEKIKSVWNNPTLKDLVTAYCTVKGDERHRYEPFVKAFNFALLQLQEVNVDGLRNANKDLSILLHVNDPSYIMGDHEGDVSKRKPDIVLTSLAEAQRVSGVSDTGTWKELAIDSGLPYKKPREQFSWMSIFSSLEFKRTKRKLSVSPAEYRLNVPAEKHMKNVTRLEKPAPEEEEVEEPESKRLRVGPKVGPGAGLGVGSSSLLAVPVISSGGTQNDVAWIWWYDRTGAIQSEGINFVQDLPRFIVLLFAFQRFTLENWGINVTMDPGAKIRHTISQGTGQGGKSSGKNQAARTTDKKRIERAKPVYLPFELIFRESEVVITVDPNDVIYSSYALVGRATRVLGDRTSEFKILEQIMKHAQADTENVMGHVPEALYSTDILGPGDSIRKSEHVTVTDIWGSVKECSVRVLRATVFRRLEPITNLTSGEEFMKAWFQCVKCHYALWQCGVEHTDPSIGNLMIDPLKDNKGVLNDWDLATIRVRDKETLPHSERTGTPPFMALDLLTKAYYDGETPRLYRHDLEAFIWILPWVFLQYKNGQRAFNILRSWESADYRDVHAAKASFLLQVRSEYRVEEDSPFYNEWLVARDLIVWLMQESSYREGEAKKAQRPAASAALKKAAFRIPDFVKPSVPQVPDPEKEANQVYTEFWNVIADTVLAHPNELSYVFEAECMPRKI</sequence>
<dbReference type="SUPFAM" id="SSF56112">
    <property type="entry name" value="Protein kinase-like (PK-like)"/>
    <property type="match status" value="1"/>
</dbReference>
<dbReference type="InterPro" id="IPR011009">
    <property type="entry name" value="Kinase-like_dom_sf"/>
</dbReference>
<dbReference type="InterPro" id="IPR040976">
    <property type="entry name" value="Pkinase_fungal"/>
</dbReference>
<accession>A0A4Y9ZXW2</accession>
<dbReference type="EMBL" id="SFCI01000572">
    <property type="protein sequence ID" value="TFY79034.1"/>
    <property type="molecule type" value="Genomic_DNA"/>
</dbReference>
<dbReference type="OrthoDB" id="5569250at2759"/>
<evidence type="ECO:0000256" key="1">
    <source>
        <dbReference type="SAM" id="MobiDB-lite"/>
    </source>
</evidence>
<evidence type="ECO:0000313" key="3">
    <source>
        <dbReference type="EMBL" id="TFY79034.1"/>
    </source>
</evidence>
<dbReference type="Pfam" id="PF17667">
    <property type="entry name" value="Pkinase_fungal"/>
    <property type="match status" value="1"/>
</dbReference>
<dbReference type="PANTHER" id="PTHR38248">
    <property type="entry name" value="FUNK1 6"/>
    <property type="match status" value="1"/>
</dbReference>
<dbReference type="PANTHER" id="PTHR38248:SF2">
    <property type="entry name" value="FUNK1 11"/>
    <property type="match status" value="1"/>
</dbReference>
<feature type="region of interest" description="Disordered" evidence="1">
    <location>
        <begin position="239"/>
        <end position="261"/>
    </location>
</feature>
<protein>
    <recommendedName>
        <fullName evidence="2">Fungal-type protein kinase domain-containing protein</fullName>
    </recommendedName>
</protein>
<dbReference type="Proteomes" id="UP000298061">
    <property type="component" value="Unassembled WGS sequence"/>
</dbReference>
<evidence type="ECO:0000259" key="2">
    <source>
        <dbReference type="Pfam" id="PF17667"/>
    </source>
</evidence>
<name>A0A4Y9ZXW2_9AGAM</name>
<proteinExistence type="predicted"/>
<dbReference type="Gene3D" id="1.10.510.10">
    <property type="entry name" value="Transferase(Phosphotransferase) domain 1"/>
    <property type="match status" value="1"/>
</dbReference>
<comment type="caution">
    <text evidence="3">The sequence shown here is derived from an EMBL/GenBank/DDBJ whole genome shotgun (WGS) entry which is preliminary data.</text>
</comment>